<dbReference type="InterPro" id="IPR008936">
    <property type="entry name" value="Rho_GTPase_activation_prot"/>
</dbReference>
<dbReference type="SMART" id="SM00324">
    <property type="entry name" value="RhoGAP"/>
    <property type="match status" value="1"/>
</dbReference>
<dbReference type="Gene3D" id="2.20.70.10">
    <property type="match status" value="1"/>
</dbReference>
<dbReference type="RefSeq" id="XP_023465192.1">
    <property type="nucleotide sequence ID" value="XM_023607313.1"/>
</dbReference>
<dbReference type="PROSITE" id="PS51016">
    <property type="entry name" value="MYTH4"/>
    <property type="match status" value="1"/>
</dbReference>
<feature type="domain" description="WW" evidence="1">
    <location>
        <begin position="1"/>
        <end position="35"/>
    </location>
</feature>
<organism evidence="4 5">
    <name type="scientific">Rhizopus microsporus ATCC 52813</name>
    <dbReference type="NCBI Taxonomy" id="1340429"/>
    <lineage>
        <taxon>Eukaryota</taxon>
        <taxon>Fungi</taxon>
        <taxon>Fungi incertae sedis</taxon>
        <taxon>Mucoromycota</taxon>
        <taxon>Mucoromycotina</taxon>
        <taxon>Mucoromycetes</taxon>
        <taxon>Mucorales</taxon>
        <taxon>Mucorineae</taxon>
        <taxon>Rhizopodaceae</taxon>
        <taxon>Rhizopus</taxon>
    </lineage>
</organism>
<protein>
    <recommendedName>
        <fullName evidence="6">RhoGAP-domain-containing protein</fullName>
    </recommendedName>
</protein>
<evidence type="ECO:0000313" key="4">
    <source>
        <dbReference type="EMBL" id="PHZ11484.1"/>
    </source>
</evidence>
<evidence type="ECO:0000259" key="1">
    <source>
        <dbReference type="PROSITE" id="PS50020"/>
    </source>
</evidence>
<dbReference type="EMBL" id="KZ303852">
    <property type="protein sequence ID" value="PHZ11484.1"/>
    <property type="molecule type" value="Genomic_DNA"/>
</dbReference>
<dbReference type="FunFam" id="1.10.555.10:FF:000045">
    <property type="entry name" value="RhoGAP domain containing protein"/>
    <property type="match status" value="1"/>
</dbReference>
<dbReference type="Proteomes" id="UP000242254">
    <property type="component" value="Unassembled WGS sequence"/>
</dbReference>
<keyword evidence="5" id="KW-1185">Reference proteome</keyword>
<dbReference type="InterPro" id="IPR000857">
    <property type="entry name" value="MyTH4_dom"/>
</dbReference>
<dbReference type="Gene3D" id="1.25.40.530">
    <property type="entry name" value="MyTH4 domain"/>
    <property type="match status" value="1"/>
</dbReference>
<evidence type="ECO:0008006" key="6">
    <source>
        <dbReference type="Google" id="ProtNLM"/>
    </source>
</evidence>
<dbReference type="GeneID" id="35438303"/>
<feature type="domain" description="Rho-GAP" evidence="2">
    <location>
        <begin position="464"/>
        <end position="647"/>
    </location>
</feature>
<dbReference type="Gene3D" id="1.10.555.10">
    <property type="entry name" value="Rho GTPase activation protein"/>
    <property type="match status" value="1"/>
</dbReference>
<reference evidence="4 5" key="1">
    <citation type="journal article" date="2016" name="Proc. Natl. Acad. Sci. U.S.A.">
        <title>Lipid metabolic changes in an early divergent fungus govern the establishment of a mutualistic symbiosis with endobacteria.</title>
        <authorList>
            <person name="Lastovetsky O.A."/>
            <person name="Gaspar M.L."/>
            <person name="Mondo S.J."/>
            <person name="LaButti K.M."/>
            <person name="Sandor L."/>
            <person name="Grigoriev I.V."/>
            <person name="Henry S.A."/>
            <person name="Pawlowska T.E."/>
        </authorList>
    </citation>
    <scope>NUCLEOTIDE SEQUENCE [LARGE SCALE GENOMIC DNA]</scope>
    <source>
        <strain evidence="4 5">ATCC 52813</strain>
    </source>
</reference>
<dbReference type="InterPro" id="IPR000198">
    <property type="entry name" value="RhoGAP_dom"/>
</dbReference>
<dbReference type="AlphaFoldDB" id="A0A2G4SRU6"/>
<dbReference type="Pfam" id="PF00620">
    <property type="entry name" value="RhoGAP"/>
    <property type="match status" value="1"/>
</dbReference>
<dbReference type="PANTHER" id="PTHR45876">
    <property type="entry name" value="FI04035P"/>
    <property type="match status" value="1"/>
</dbReference>
<proteinExistence type="predicted"/>
<sequence length="666" mass="75566">MSIEYEWVEVSNPNFPCSFYANHVTGECSWSKPLNESSILPKNPDGDWWELWDEKHNLPYYYHTRANVSNWMRPTDTNIISLVKIRPSEEFSKQMSLLVKKPSISTHHNNNTNTMKRNSRSLDLSEITMETDTVTAVTTTTTATTRRQHQRSTSDSMAKDIIEQVPNNGRKQSICSTKEPMFSKGPHLPSLTKKAANHPFKNLAIRAGSPTSRYSIAISSPTNNPEAAIAMHPLNQPHCSPPVTPAATLKKPTLPAGLQQEINKFAIDGFAKKYFATHKKGLFRRKVPMNEMLKWTKDSLRQPLIMMNKELYKDALRCFKLVQTIMGDRSRSKHSNEVEDIQTILTCGITKGQMRDEIYVQICKQLHENPNPESIHRGWGLLCIISVTFPPSKNLEAYLTDFVQHHHHSQDPQVATMSQHVSNKLKRICKRGAKGKVLTSAEIARAKEAPFKPSVFGESLQFIMDLQANTSPDLKIPMIVPFLTNAVRETNGQLSEGIFRVPGDADAVTDLRVRIENGNYDATGITDPNVPASLLKYWLRDLVEPIITSENYYDCIKYAEDPEMAINIINRLPDTNRRIALYIINFLQEFTDPEIIKHTLMNVNNLAMVFAPNFLRCPSESLTTVFENSKYEQAFLRTLINETHVDSSACAYESDSSKVFGQYKDQ</sequence>
<dbReference type="GO" id="GO:0007165">
    <property type="term" value="P:signal transduction"/>
    <property type="evidence" value="ECO:0007669"/>
    <property type="project" value="InterPro"/>
</dbReference>
<dbReference type="PROSITE" id="PS50020">
    <property type="entry name" value="WW_DOMAIN_2"/>
    <property type="match status" value="1"/>
</dbReference>
<dbReference type="GO" id="GO:0005096">
    <property type="term" value="F:GTPase activator activity"/>
    <property type="evidence" value="ECO:0007669"/>
    <property type="project" value="TreeGrafter"/>
</dbReference>
<dbReference type="SUPFAM" id="SSF48350">
    <property type="entry name" value="GTPase activation domain, GAP"/>
    <property type="match status" value="1"/>
</dbReference>
<dbReference type="InterPro" id="IPR001202">
    <property type="entry name" value="WW_dom"/>
</dbReference>
<evidence type="ECO:0000259" key="2">
    <source>
        <dbReference type="PROSITE" id="PS50238"/>
    </source>
</evidence>
<dbReference type="GO" id="GO:0005737">
    <property type="term" value="C:cytoplasm"/>
    <property type="evidence" value="ECO:0007669"/>
    <property type="project" value="TreeGrafter"/>
</dbReference>
<dbReference type="PANTHER" id="PTHR45876:SF8">
    <property type="entry name" value="FI04035P"/>
    <property type="match status" value="1"/>
</dbReference>
<dbReference type="Pfam" id="PF00784">
    <property type="entry name" value="MyTH4"/>
    <property type="match status" value="1"/>
</dbReference>
<gene>
    <name evidence="4" type="ORF">RHIMIDRAFT_216805</name>
</gene>
<dbReference type="InterPro" id="IPR038185">
    <property type="entry name" value="MyTH4_dom_sf"/>
</dbReference>
<accession>A0A2G4SRU6</accession>
<dbReference type="SMART" id="SM00139">
    <property type="entry name" value="MyTH4"/>
    <property type="match status" value="1"/>
</dbReference>
<evidence type="ECO:0000259" key="3">
    <source>
        <dbReference type="PROSITE" id="PS51016"/>
    </source>
</evidence>
<dbReference type="SMART" id="SM00456">
    <property type="entry name" value="WW"/>
    <property type="match status" value="2"/>
</dbReference>
<evidence type="ECO:0000313" key="5">
    <source>
        <dbReference type="Proteomes" id="UP000242254"/>
    </source>
</evidence>
<feature type="domain" description="MyTH4" evidence="3">
    <location>
        <begin position="295"/>
        <end position="447"/>
    </location>
</feature>
<dbReference type="GO" id="GO:0005856">
    <property type="term" value="C:cytoskeleton"/>
    <property type="evidence" value="ECO:0007669"/>
    <property type="project" value="InterPro"/>
</dbReference>
<dbReference type="STRING" id="1340429.A0A2G4SRU6"/>
<name>A0A2G4SRU6_RHIZD</name>
<dbReference type="PROSITE" id="PS50238">
    <property type="entry name" value="RHOGAP"/>
    <property type="match status" value="1"/>
</dbReference>